<protein>
    <submittedName>
        <fullName evidence="2">Uncharacterized protein</fullName>
    </submittedName>
</protein>
<accession>A0AAD7EE38</accession>
<feature type="compositionally biased region" description="Basic residues" evidence="1">
    <location>
        <begin position="205"/>
        <end position="215"/>
    </location>
</feature>
<comment type="caution">
    <text evidence="2">The sequence shown here is derived from an EMBL/GenBank/DDBJ whole genome shotgun (WGS) entry which is preliminary data.</text>
</comment>
<dbReference type="AlphaFoldDB" id="A0AAD7EE38"/>
<dbReference type="Proteomes" id="UP001218218">
    <property type="component" value="Unassembled WGS sequence"/>
</dbReference>
<feature type="region of interest" description="Disordered" evidence="1">
    <location>
        <begin position="179"/>
        <end position="240"/>
    </location>
</feature>
<proteinExistence type="predicted"/>
<evidence type="ECO:0000256" key="1">
    <source>
        <dbReference type="SAM" id="MobiDB-lite"/>
    </source>
</evidence>
<sequence>MITAINACEFADLQKRDSVIKAARANLEPNHGGEVLDPYTSAFAACHDHPRRSTQTSAPLSRSSRSAGGKEFDWTNTKNRSDVCNRCGIPGFAQYCVSIMPDDVRHRFIRNREHQAHLADNGSSDDREDAHITATAVDTNSHLALAVHDLPFEINLDTMDPEAREGFAAAYAVPYHAHNSDVDHHPTPPSPTLTASTSSIAGTPTKKKGKKKKKPSATAEDAQVAMRELSLKEEEEEFTM</sequence>
<keyword evidence="3" id="KW-1185">Reference proteome</keyword>
<name>A0AAD7EE38_9AGAR</name>
<feature type="compositionally biased region" description="Polar residues" evidence="1">
    <location>
        <begin position="53"/>
        <end position="66"/>
    </location>
</feature>
<gene>
    <name evidence="2" type="ORF">DFH08DRAFT_973012</name>
</gene>
<evidence type="ECO:0000313" key="2">
    <source>
        <dbReference type="EMBL" id="KAJ7314272.1"/>
    </source>
</evidence>
<feature type="region of interest" description="Disordered" evidence="1">
    <location>
        <begin position="50"/>
        <end position="75"/>
    </location>
</feature>
<dbReference type="EMBL" id="JARIHO010000068">
    <property type="protein sequence ID" value="KAJ7314272.1"/>
    <property type="molecule type" value="Genomic_DNA"/>
</dbReference>
<evidence type="ECO:0000313" key="3">
    <source>
        <dbReference type="Proteomes" id="UP001218218"/>
    </source>
</evidence>
<reference evidence="2" key="1">
    <citation type="submission" date="2023-03" db="EMBL/GenBank/DDBJ databases">
        <title>Massive genome expansion in bonnet fungi (Mycena s.s.) driven by repeated elements and novel gene families across ecological guilds.</title>
        <authorList>
            <consortium name="Lawrence Berkeley National Laboratory"/>
            <person name="Harder C.B."/>
            <person name="Miyauchi S."/>
            <person name="Viragh M."/>
            <person name="Kuo A."/>
            <person name="Thoen E."/>
            <person name="Andreopoulos B."/>
            <person name="Lu D."/>
            <person name="Skrede I."/>
            <person name="Drula E."/>
            <person name="Henrissat B."/>
            <person name="Morin E."/>
            <person name="Kohler A."/>
            <person name="Barry K."/>
            <person name="LaButti K."/>
            <person name="Morin E."/>
            <person name="Salamov A."/>
            <person name="Lipzen A."/>
            <person name="Mereny Z."/>
            <person name="Hegedus B."/>
            <person name="Baldrian P."/>
            <person name="Stursova M."/>
            <person name="Weitz H."/>
            <person name="Taylor A."/>
            <person name="Grigoriev I.V."/>
            <person name="Nagy L.G."/>
            <person name="Martin F."/>
            <person name="Kauserud H."/>
        </authorList>
    </citation>
    <scope>NUCLEOTIDE SEQUENCE</scope>
    <source>
        <strain evidence="2">CBHHK002</strain>
    </source>
</reference>
<feature type="compositionally biased region" description="Low complexity" evidence="1">
    <location>
        <begin position="192"/>
        <end position="204"/>
    </location>
</feature>
<organism evidence="2 3">
    <name type="scientific">Mycena albidolilacea</name>
    <dbReference type="NCBI Taxonomy" id="1033008"/>
    <lineage>
        <taxon>Eukaryota</taxon>
        <taxon>Fungi</taxon>
        <taxon>Dikarya</taxon>
        <taxon>Basidiomycota</taxon>
        <taxon>Agaricomycotina</taxon>
        <taxon>Agaricomycetes</taxon>
        <taxon>Agaricomycetidae</taxon>
        <taxon>Agaricales</taxon>
        <taxon>Marasmiineae</taxon>
        <taxon>Mycenaceae</taxon>
        <taxon>Mycena</taxon>
    </lineage>
</organism>